<sequence length="2512" mass="276381">MLSSGVESPLDSSVSAVIEELYTGLAESISTELMAVPGPSLGLDAQSDGPVPVLAHRDGPWTSAIGNFRQKTEDLGDMLQVISHGPAESFPEGLLQAGDLAEDEKSRKRHFRKLDCSSDGPQKEHEEAQGAEDHPAECCPSTLDESWSEQEDPHLNKQGAKSLRTCCTEIAGSLRNTEENQANVQVTAETLPKLTEEVQGMKADGTRIFSKAGYRNDRVSKGLPPESSQCPDVDTVMARAGVSETSNLGFLEPLKVMDIGGATDHPQETSDSSGSKAHAAMPLRTGGNGVSVLEIREEKLPRQNPLNEFSTSFANCQTCQQDEENYDYDFKSSVPGQNGPHELFSAKSCRTLSTQSSEVLCPVLKSTCYMDFGNMPLESSSAVHGIINETPQKYLPQNMKHHTPYDHGTGFLENQTSTSVPVEQISVVRKKGLSSAKTDLRELSATIGKSYSESKEAAEVWRKITVGDNTEICTWPEPQDAANSEHCHSPVFSSVASSAEFSKEKFKIFLSEGDKLKKDQWQFSASDPCKNDIKENNLWVEMSNVASHETGQRDRCFHSNANKIPPLSNHSCLDLSTKLEKDSLKAQLLEKESESNTTSEELAGGLAGAAEADSSDSLSTGSKTNLFHTLNVTLPPDLQKSREPHYNECLPCTANKVSSRDKAWDTLSRKELIAASGTTAKQVGEVLLHKDKFKSSVNSMTFDNPNTKSRVSQINIKSSAGKKERVTGLENELCCTWICNNQSTEKQGTAASTSCILSGSTRVDEVFLNSHSFGVEVGKIEENDNLEGESSSGYNSKGATIFPEPHAPLARGSLCENDWGNRGIALHGINDIPRGKNVFCSAHTAKRSTATLARDEISNKNMEVVEQFDLCRGTGSEIVYDRDEAKEQIGMCASQTDETDKTRAVDSPNAPEGNQRNKMSKQLLDRYLKKNTCAHNFGFYNSLLGPWKRELDTCEQEEKPLLTADPCECSSSTCDPHAALDNMDIPTQHPGQTGETLCAMENQFHPCQSESDVPVLGSEQHLKSLTNQPNTDLQTVGGSVERYEAGPNHSEEVLLKTGGDLPLLEHKYARKARFKGALQENVTGLDSSIGVKNEQSSGYMDSISDVIEEKTIRVQEYENRWERDNKGTLEENFSDGRPHCSQQAHFIKCAKDKAELVFAGNKTQQSLPKMKSLVKNQGNTISAQFLPISSVHGSLSYKPKNINVLSDTKNRENLSVTPILNNSHLQLTFEPGKETDAQRGIGPSHFGKFDIQESCVETQADSETVSALNSHMSLSEKERLCMSPESTQRDNCDSSSAEVFSKDTSMTKILSVTISVKKKNSNIEVPSSGNESAAGSLYGAKSSRVCAHSKESLKGERLCMPDVKDMNVSSPKSPPSEEMLKNTDKLENINVLSDMENRESLSITPILNNSCPQLTFGPDKETDAQRGIDPTHSEKFDIQETSNMTQVDLETMSALNSHISLPEKEKLCMSPENTQRDISSSDKKFNKDSSMTKILSVTISVKKKTSNIEVPSSGDESAAGSLYGAKSPRVCAHSKESLKGEGLCVSTVKDMDMGSPKSPPSEEKSKKICVEEKIGKKVTPRGRLAKDCQWASKESGSKIVPLRTENYRKVLEEIPRSKLNNLSKERQNDTKLPNLAGTSALSEAVHDGEAGAVSDTEAAPEVQDDTTPTFSPPLSTLSDSCKEPSPNCVVCSEACVPYKLNAWSKDNVKDVTEGQDKVPTHAVHKENGALGSERLDQIQELQILKQKKYGKMEVHQLGKAQQEQKLEHQEKAKIILQPSMLHSSELLRSSSADLMTSRNVKSGGASEEIFAVRGSENKLCSTLQEVKRPKITTDFISSQFLKTQDSEMENLNLNLGYDGIPGAFGTTNKRRGTTNKNRGPLPLKIQPGRTCKKVPTLCQLKTVRKIKKIKSSPFSEIPLEIFPKQENKLLESLYFPCRPLTVEKETAMRFAHMPRQRAKRCSLLNSLKFRKCTKEPALLSKLSAMASKLLAPAKSSRNLEPLPYSSEILPVGDRFSQCRSKNLLEAFSCINRNVHSRWADSCCTKMFSFQPLALYPVETTKILSSDLSHMPPTSLLDTSVFPISFHVKLDSSPVTDLRGITSQHSVHHSPVFRETPASASKWTLSFLLSQSCPDTTAFKEDSSVNNELHSSHSTKTPRTVAVLPDPGRNTVAGRRGGCSSLGLHTVLALSSPGCYRIWTRRRNLTSHIPTIQRLFISQLAQGLKGDRYPRCVSDELVSSLPYSLGRVLSIWSQHGPAARPSENTPLHSSHCRWQPSVGIENSCAMLPHLPVQNMGALQTSGHAIRLETSFPFPLPKPHALPESLPCPPRLSASELQIPAFDEADASVPACLRSQDDTELKKTEPEKRPKKVSQIRIRKTVPKPDPNLTPMGLPKPKRLKKKEFSLEEIYTNKNYKSPPPARSLETIFEEPKEKNGHLISVSQQKRKRILEFQDFTLPRKRKTRGKIKAVGSFTRAKRAALQSAELDVLLSQKLMDLEAFFAEEVEQEQASSI</sequence>
<evidence type="ECO:0000313" key="4">
    <source>
        <dbReference type="EMBL" id="TRZ20999.1"/>
    </source>
</evidence>
<feature type="region of interest" description="Disordered" evidence="2">
    <location>
        <begin position="2352"/>
        <end position="2373"/>
    </location>
</feature>
<dbReference type="Proteomes" id="UP000796761">
    <property type="component" value="Unassembled WGS sequence"/>
</dbReference>
<comment type="caution">
    <text evidence="4">The sequence shown here is derived from an EMBL/GenBank/DDBJ whole genome shotgun (WGS) entry which is preliminary data.</text>
</comment>
<feature type="region of interest" description="Disordered" evidence="2">
    <location>
        <begin position="1645"/>
        <end position="1672"/>
    </location>
</feature>
<dbReference type="PANTHER" id="PTHR14522">
    <property type="entry name" value="EMO2-RELATED"/>
    <property type="match status" value="1"/>
</dbReference>
<evidence type="ECO:0000256" key="2">
    <source>
        <dbReference type="SAM" id="MobiDB-lite"/>
    </source>
</evidence>
<dbReference type="InterPro" id="IPR026320">
    <property type="entry name" value="PRR14"/>
</dbReference>
<evidence type="ECO:0000313" key="5">
    <source>
        <dbReference type="Proteomes" id="UP000796761"/>
    </source>
</evidence>
<feature type="compositionally biased region" description="Basic and acidic residues" evidence="2">
    <location>
        <begin position="2353"/>
        <end position="2366"/>
    </location>
</feature>
<evidence type="ECO:0000256" key="1">
    <source>
        <dbReference type="ARBA" id="ARBA00022553"/>
    </source>
</evidence>
<dbReference type="PANTHER" id="PTHR14522:SF0">
    <property type="entry name" value="PROTEIN PRR14L"/>
    <property type="match status" value="1"/>
</dbReference>
<gene>
    <name evidence="4" type="ORF">HGM15179_006180</name>
</gene>
<feature type="region of interest" description="Disordered" evidence="2">
    <location>
        <begin position="262"/>
        <end position="285"/>
    </location>
</feature>
<keyword evidence="5" id="KW-1185">Reference proteome</keyword>
<proteinExistence type="predicted"/>
<feature type="region of interest" description="Disordered" evidence="2">
    <location>
        <begin position="112"/>
        <end position="159"/>
    </location>
</feature>
<dbReference type="Pfam" id="PF15386">
    <property type="entry name" value="Tantalus"/>
    <property type="match status" value="1"/>
</dbReference>
<organism evidence="4 5">
    <name type="scientific">Zosterops borbonicus</name>
    <dbReference type="NCBI Taxonomy" id="364589"/>
    <lineage>
        <taxon>Eukaryota</taxon>
        <taxon>Metazoa</taxon>
        <taxon>Chordata</taxon>
        <taxon>Craniata</taxon>
        <taxon>Vertebrata</taxon>
        <taxon>Euteleostomi</taxon>
        <taxon>Archelosauria</taxon>
        <taxon>Archosauria</taxon>
        <taxon>Dinosauria</taxon>
        <taxon>Saurischia</taxon>
        <taxon>Theropoda</taxon>
        <taxon>Coelurosauria</taxon>
        <taxon>Aves</taxon>
        <taxon>Neognathae</taxon>
        <taxon>Neoaves</taxon>
        <taxon>Telluraves</taxon>
        <taxon>Australaves</taxon>
        <taxon>Passeriformes</taxon>
        <taxon>Sylvioidea</taxon>
        <taxon>Zosteropidae</taxon>
        <taxon>Zosterops</taxon>
    </lineage>
</organism>
<accession>A0A8K1GL16</accession>
<feature type="compositionally biased region" description="Basic and acidic residues" evidence="2">
    <location>
        <begin position="113"/>
        <end position="136"/>
    </location>
</feature>
<dbReference type="EMBL" id="SWJQ01000136">
    <property type="protein sequence ID" value="TRZ20999.1"/>
    <property type="molecule type" value="Genomic_DNA"/>
</dbReference>
<name>A0A8K1GL16_9PASS</name>
<protein>
    <recommendedName>
        <fullName evidence="3">Tantalus-like domain-containing protein</fullName>
    </recommendedName>
</protein>
<dbReference type="InterPro" id="IPR028149">
    <property type="entry name" value="Tantalus-like"/>
</dbReference>
<feature type="domain" description="Tantalus-like" evidence="3">
    <location>
        <begin position="2387"/>
        <end position="2444"/>
    </location>
</feature>
<evidence type="ECO:0000259" key="3">
    <source>
        <dbReference type="Pfam" id="PF15386"/>
    </source>
</evidence>
<feature type="region of interest" description="Disordered" evidence="2">
    <location>
        <begin position="895"/>
        <end position="918"/>
    </location>
</feature>
<feature type="compositionally biased region" description="Low complexity" evidence="2">
    <location>
        <begin position="595"/>
        <end position="619"/>
    </location>
</feature>
<feature type="compositionally biased region" description="Polar residues" evidence="2">
    <location>
        <begin position="2143"/>
        <end position="2157"/>
    </location>
</feature>
<feature type="region of interest" description="Disordered" evidence="2">
    <location>
        <begin position="2139"/>
        <end position="2159"/>
    </location>
</feature>
<keyword evidence="1" id="KW-0597">Phosphoprotein</keyword>
<dbReference type="OrthoDB" id="6163216at2759"/>
<feature type="region of interest" description="Disordered" evidence="2">
    <location>
        <begin position="588"/>
        <end position="621"/>
    </location>
</feature>
<reference evidence="4" key="1">
    <citation type="submission" date="2019-04" db="EMBL/GenBank/DDBJ databases">
        <title>Genome assembly of Zosterops borbonicus 15179.</title>
        <authorList>
            <person name="Leroy T."/>
            <person name="Anselmetti Y."/>
            <person name="Tilak M.-K."/>
            <person name="Nabholz B."/>
        </authorList>
    </citation>
    <scope>NUCLEOTIDE SEQUENCE</scope>
    <source>
        <strain evidence="4">HGM_15179</strain>
        <tissue evidence="4">Muscle</tissue>
    </source>
</reference>